<reference evidence="2 3" key="1">
    <citation type="submission" date="2019-07" db="EMBL/GenBank/DDBJ databases">
        <title>Whole genome shotgun sequence of Deinococcus cellulosilyticus NBRC 106333.</title>
        <authorList>
            <person name="Hosoyama A."/>
            <person name="Uohara A."/>
            <person name="Ohji S."/>
            <person name="Ichikawa N."/>
        </authorList>
    </citation>
    <scope>NUCLEOTIDE SEQUENCE [LARGE SCALE GENOMIC DNA]</scope>
    <source>
        <strain evidence="2 3">NBRC 106333</strain>
    </source>
</reference>
<protein>
    <submittedName>
        <fullName evidence="2">Monooxygenase</fullName>
    </submittedName>
</protein>
<organism evidence="2 3">
    <name type="scientific">Deinococcus cellulosilyticus (strain DSM 18568 / NBRC 106333 / KACC 11606 / 5516J-15)</name>
    <dbReference type="NCBI Taxonomy" id="1223518"/>
    <lineage>
        <taxon>Bacteria</taxon>
        <taxon>Thermotogati</taxon>
        <taxon>Deinococcota</taxon>
        <taxon>Deinococci</taxon>
        <taxon>Deinococcales</taxon>
        <taxon>Deinococcaceae</taxon>
        <taxon>Deinococcus</taxon>
    </lineage>
</organism>
<keyword evidence="3" id="KW-1185">Reference proteome</keyword>
<dbReference type="OrthoDB" id="9778740at2"/>
<evidence type="ECO:0000256" key="1">
    <source>
        <dbReference type="ARBA" id="ARBA00023002"/>
    </source>
</evidence>
<dbReference type="PRINTS" id="PR00368">
    <property type="entry name" value="FADPNR"/>
</dbReference>
<gene>
    <name evidence="2" type="ORF">DC3_12130</name>
</gene>
<dbReference type="AlphaFoldDB" id="A0A511MZ54"/>
<dbReference type="SUPFAM" id="SSF51905">
    <property type="entry name" value="FAD/NAD(P)-binding domain"/>
    <property type="match status" value="2"/>
</dbReference>
<dbReference type="Pfam" id="PF13738">
    <property type="entry name" value="Pyr_redox_3"/>
    <property type="match status" value="1"/>
</dbReference>
<comment type="caution">
    <text evidence="2">The sequence shown here is derived from an EMBL/GenBank/DDBJ whole genome shotgun (WGS) entry which is preliminary data.</text>
</comment>
<name>A0A511MZ54_DEIC1</name>
<sequence>MLDTLIIGAGQAGLATAYHLKKTGLEYLLLEAADRPQGSWPTYYQSLKLFSPAGFSSLPGLLFPGDKRRCPGRDEVSQYLQDYAKHFQFPIQTGSKVVRVKPEDNGFQVLTRAGEIFHSRSVVVASGPFNRPHVPWFPGQENYTGHLLHSSQYQHSQPFAGKRVVVVGAGNSAVQIACELAEQATVTLATRESIRFAPQKLLGLDFHHYLSLIDRLPLGHLLPLGNSSLVFDTGKYRQALEAGRPDQRPVFRSFSSSGVHWADGHTEQIDAVIFATGFHPNLPFLKGTAALDSNGFPIQKHGVSLSVPGLYFVGLSGQRTLASASLRGVGRDAQAVVRSLLRGLHLSVAVCSDMDQRDFATCSDMDQGAVS</sequence>
<dbReference type="Proteomes" id="UP000321306">
    <property type="component" value="Unassembled WGS sequence"/>
</dbReference>
<keyword evidence="2" id="KW-0503">Monooxygenase</keyword>
<keyword evidence="1" id="KW-0560">Oxidoreductase</keyword>
<dbReference type="GO" id="GO:0004497">
    <property type="term" value="F:monooxygenase activity"/>
    <property type="evidence" value="ECO:0007669"/>
    <property type="project" value="UniProtKB-KW"/>
</dbReference>
<dbReference type="EMBL" id="BJXB01000004">
    <property type="protein sequence ID" value="GEM45578.1"/>
    <property type="molecule type" value="Genomic_DNA"/>
</dbReference>
<dbReference type="PRINTS" id="PR00469">
    <property type="entry name" value="PNDRDTASEII"/>
</dbReference>
<evidence type="ECO:0000313" key="2">
    <source>
        <dbReference type="EMBL" id="GEM45578.1"/>
    </source>
</evidence>
<dbReference type="RefSeq" id="WP_146883031.1">
    <property type="nucleotide sequence ID" value="NZ_BJXB01000004.1"/>
</dbReference>
<evidence type="ECO:0000313" key="3">
    <source>
        <dbReference type="Proteomes" id="UP000321306"/>
    </source>
</evidence>
<dbReference type="Gene3D" id="3.50.50.60">
    <property type="entry name" value="FAD/NAD(P)-binding domain"/>
    <property type="match status" value="1"/>
</dbReference>
<dbReference type="PANTHER" id="PTHR43539">
    <property type="entry name" value="FLAVIN-BINDING MONOOXYGENASE-LIKE PROTEIN (AFU_ORTHOLOGUE AFUA_4G09220)"/>
    <property type="match status" value="1"/>
</dbReference>
<accession>A0A511MZ54</accession>
<proteinExistence type="predicted"/>
<dbReference type="GO" id="GO:0050660">
    <property type="term" value="F:flavin adenine dinucleotide binding"/>
    <property type="evidence" value="ECO:0007669"/>
    <property type="project" value="TreeGrafter"/>
</dbReference>
<dbReference type="InterPro" id="IPR036188">
    <property type="entry name" value="FAD/NAD-bd_sf"/>
</dbReference>
<dbReference type="PANTHER" id="PTHR43539:SF78">
    <property type="entry name" value="FLAVIN-CONTAINING MONOOXYGENASE"/>
    <property type="match status" value="1"/>
</dbReference>
<dbReference type="InterPro" id="IPR050982">
    <property type="entry name" value="Auxin_biosynth/cation_transpt"/>
</dbReference>